<proteinExistence type="inferred from homology"/>
<accession>A0A1H4NXW0</accession>
<dbReference type="PANTHER" id="PTHR36842">
    <property type="entry name" value="PROTEIN TOLB HOMOLOG"/>
    <property type="match status" value="1"/>
</dbReference>
<comment type="similarity">
    <text evidence="1">Belongs to the TolB family.</text>
</comment>
<dbReference type="AlphaFoldDB" id="A0A1H4NXW0"/>
<organism evidence="6 7">
    <name type="scientific">Terriglobus roseus</name>
    <dbReference type="NCBI Taxonomy" id="392734"/>
    <lineage>
        <taxon>Bacteria</taxon>
        <taxon>Pseudomonadati</taxon>
        <taxon>Acidobacteriota</taxon>
        <taxon>Terriglobia</taxon>
        <taxon>Terriglobales</taxon>
        <taxon>Acidobacteriaceae</taxon>
        <taxon>Terriglobus</taxon>
    </lineage>
</organism>
<dbReference type="InterPro" id="IPR011044">
    <property type="entry name" value="Quino_amine_DH_bsu"/>
</dbReference>
<dbReference type="InterPro" id="IPR011659">
    <property type="entry name" value="WD40"/>
</dbReference>
<evidence type="ECO:0000313" key="6">
    <source>
        <dbReference type="EMBL" id="SEC00040.1"/>
    </source>
</evidence>
<dbReference type="SUPFAM" id="SSF50969">
    <property type="entry name" value="YVTN repeat-like/Quinoprotein amine dehydrogenase"/>
    <property type="match status" value="1"/>
</dbReference>
<protein>
    <submittedName>
        <fullName evidence="6">DNA-binding winged helix-turn-helix (WHTH) domain-containing protein</fullName>
    </submittedName>
</protein>
<dbReference type="SUPFAM" id="SSF46894">
    <property type="entry name" value="C-terminal effector domain of the bipartite response regulators"/>
    <property type="match status" value="1"/>
</dbReference>
<dbReference type="CDD" id="cd00383">
    <property type="entry name" value="trans_reg_C"/>
    <property type="match status" value="1"/>
</dbReference>
<dbReference type="EMBL" id="FNSD01000001">
    <property type="protein sequence ID" value="SEC00040.1"/>
    <property type="molecule type" value="Genomic_DNA"/>
</dbReference>
<dbReference type="InterPro" id="IPR011042">
    <property type="entry name" value="6-blade_b-propeller_TolB-like"/>
</dbReference>
<dbReference type="GO" id="GO:0006355">
    <property type="term" value="P:regulation of DNA-templated transcription"/>
    <property type="evidence" value="ECO:0007669"/>
    <property type="project" value="InterPro"/>
</dbReference>
<dbReference type="InterPro" id="IPR016032">
    <property type="entry name" value="Sig_transdc_resp-reg_C-effctor"/>
</dbReference>
<keyword evidence="4" id="KW-0812">Transmembrane</keyword>
<reference evidence="6 7" key="1">
    <citation type="submission" date="2016-10" db="EMBL/GenBank/DDBJ databases">
        <authorList>
            <person name="de Groot N.N."/>
        </authorList>
    </citation>
    <scope>NUCLEOTIDE SEQUENCE [LARGE SCALE GENOMIC DNA]</scope>
    <source>
        <strain evidence="6 7">AB35.6</strain>
    </source>
</reference>
<evidence type="ECO:0000259" key="5">
    <source>
        <dbReference type="PROSITE" id="PS51755"/>
    </source>
</evidence>
<evidence type="ECO:0000256" key="2">
    <source>
        <dbReference type="ARBA" id="ARBA00023125"/>
    </source>
</evidence>
<sequence length="743" mass="81119">MQNQIHPVRVGFGTFEADLSTGELWRGGFRIKLQSQPFRVMAELIRRSGHVVTREELQAAVWEKGTNVDFDHSLGTAINKIREALGDTADNPRFVETLPRRGYRFIAPLTVLDEPTPASPEPGEILPPVLPIEAEISGAVLTPGPVELTPPLPLLEETPSASAAKHRRFGYAVAATVILLAGLVGYVAGSGRTSLTVPVIRQVTHTQRVLPGADATESFPVTVTDGLHLFASVIRDGGVHLERITIAGGESSPITLPDEVAGPAIADISHDGSRLLVRSHASNQSEQPLFIVPAGGGSAQRVVRVLAHDATWMPDDQSILYAAGNDLFVTPMTGAKPERYASLPGRAFWLRWSPDGKLLRFTLFDPLTHTQNLWELKVSDHSAHPLLPNWSETREVCCGSWMPEGRGFVFQATQGQASDLWMLNGVLKRPVRLTDGPLAYQGPVAARNETTVYLTGVASEGEVQLLRPNSKEFVPAQSFYSDAHRLEQTRDGKWLGWVDTEGRLWRARSDGSEILQLTSADLQVFVAHWSPDGSRIALMARTRTGAWSLFQVLADGSDLQPLLQTRSNAADPTWSPDGQQIVLGQTPDLMGKDAAPRTIQIFDLRTNKLTTLDGSSGLFSPRWSPDGHHIAAMSLDQRELRLYDVATRQWRVLATRAAADPVWSPDSRSLYADAFTEPGQPVYRVNVADGHMEDLGGIANFRSTEFSDLVLCGVFDDGTVAVRGRLTTANLYALHLGASRSKP</sequence>
<dbReference type="InterPro" id="IPR036388">
    <property type="entry name" value="WH-like_DNA-bd_sf"/>
</dbReference>
<dbReference type="PROSITE" id="PS51755">
    <property type="entry name" value="OMPR_PHOB"/>
    <property type="match status" value="1"/>
</dbReference>
<dbReference type="OrthoDB" id="100405at2"/>
<dbReference type="RefSeq" id="WP_074654263.1">
    <property type="nucleotide sequence ID" value="NZ_FNSD01000001.1"/>
</dbReference>
<keyword evidence="2 3" id="KW-0238">DNA-binding</keyword>
<evidence type="ECO:0000256" key="1">
    <source>
        <dbReference type="ARBA" id="ARBA00009820"/>
    </source>
</evidence>
<evidence type="ECO:0000313" key="7">
    <source>
        <dbReference type="Proteomes" id="UP000182409"/>
    </source>
</evidence>
<dbReference type="GO" id="GO:0003677">
    <property type="term" value="F:DNA binding"/>
    <property type="evidence" value="ECO:0007669"/>
    <property type="project" value="UniProtKB-UniRule"/>
</dbReference>
<dbReference type="SUPFAM" id="SSF82171">
    <property type="entry name" value="DPP6 N-terminal domain-like"/>
    <property type="match status" value="1"/>
</dbReference>
<dbReference type="InterPro" id="IPR001867">
    <property type="entry name" value="OmpR/PhoB-type_DNA-bd"/>
</dbReference>
<dbReference type="GO" id="GO:0000160">
    <property type="term" value="P:phosphorelay signal transduction system"/>
    <property type="evidence" value="ECO:0007669"/>
    <property type="project" value="InterPro"/>
</dbReference>
<feature type="transmembrane region" description="Helical" evidence="4">
    <location>
        <begin position="169"/>
        <end position="188"/>
    </location>
</feature>
<evidence type="ECO:0000256" key="3">
    <source>
        <dbReference type="PROSITE-ProRule" id="PRU01091"/>
    </source>
</evidence>
<dbReference type="Pfam" id="PF00486">
    <property type="entry name" value="Trans_reg_C"/>
    <property type="match status" value="1"/>
</dbReference>
<dbReference type="Gene3D" id="2.120.10.30">
    <property type="entry name" value="TolB, C-terminal domain"/>
    <property type="match status" value="3"/>
</dbReference>
<dbReference type="Proteomes" id="UP000182409">
    <property type="component" value="Unassembled WGS sequence"/>
</dbReference>
<name>A0A1H4NXW0_9BACT</name>
<feature type="domain" description="OmpR/PhoB-type" evidence="5">
    <location>
        <begin position="7"/>
        <end position="107"/>
    </location>
</feature>
<dbReference type="SMART" id="SM00862">
    <property type="entry name" value="Trans_reg_C"/>
    <property type="match status" value="1"/>
</dbReference>
<evidence type="ECO:0000256" key="4">
    <source>
        <dbReference type="SAM" id="Phobius"/>
    </source>
</evidence>
<dbReference type="Pfam" id="PF07676">
    <property type="entry name" value="PD40"/>
    <property type="match status" value="1"/>
</dbReference>
<gene>
    <name evidence="6" type="ORF">SAMN05443244_2394</name>
</gene>
<dbReference type="Gene3D" id="1.10.10.10">
    <property type="entry name" value="Winged helix-like DNA-binding domain superfamily/Winged helix DNA-binding domain"/>
    <property type="match status" value="1"/>
</dbReference>
<keyword evidence="4" id="KW-1133">Transmembrane helix</keyword>
<keyword evidence="4" id="KW-0472">Membrane</keyword>
<feature type="DNA-binding region" description="OmpR/PhoB-type" evidence="3">
    <location>
        <begin position="7"/>
        <end position="107"/>
    </location>
</feature>